<dbReference type="HOGENOM" id="CLU_642614_0_0_1"/>
<feature type="compositionally biased region" description="Polar residues" evidence="1">
    <location>
        <begin position="32"/>
        <end position="47"/>
    </location>
</feature>
<feature type="region of interest" description="Disordered" evidence="1">
    <location>
        <begin position="394"/>
        <end position="449"/>
    </location>
</feature>
<name>G0W8S2_NAUDC</name>
<feature type="compositionally biased region" description="Acidic residues" evidence="1">
    <location>
        <begin position="149"/>
        <end position="177"/>
    </location>
</feature>
<dbReference type="OMA" id="RSSWHEA"/>
<proteinExistence type="predicted"/>
<dbReference type="KEGG" id="ndi:NDAI_0C05240"/>
<keyword evidence="3" id="KW-1185">Reference proteome</keyword>
<feature type="region of interest" description="Disordered" evidence="1">
    <location>
        <begin position="125"/>
        <end position="226"/>
    </location>
</feature>
<dbReference type="GeneID" id="11496316"/>
<organism evidence="2 3">
    <name type="scientific">Naumovozyma dairenensis (strain ATCC 10597 / BCRC 20456 / CBS 421 / NBRC 0211 / NRRL Y-12639)</name>
    <name type="common">Saccharomyces dairenensis</name>
    <dbReference type="NCBI Taxonomy" id="1071378"/>
    <lineage>
        <taxon>Eukaryota</taxon>
        <taxon>Fungi</taxon>
        <taxon>Dikarya</taxon>
        <taxon>Ascomycota</taxon>
        <taxon>Saccharomycotina</taxon>
        <taxon>Saccharomycetes</taxon>
        <taxon>Saccharomycetales</taxon>
        <taxon>Saccharomycetaceae</taxon>
        <taxon>Naumovozyma</taxon>
    </lineage>
</organism>
<dbReference type="AlphaFoldDB" id="G0W8S2"/>
<dbReference type="STRING" id="1071378.G0W8S2"/>
<feature type="compositionally biased region" description="Low complexity" evidence="1">
    <location>
        <begin position="21"/>
        <end position="31"/>
    </location>
</feature>
<protein>
    <submittedName>
        <fullName evidence="2">Uncharacterized protein</fullName>
    </submittedName>
</protein>
<dbReference type="OrthoDB" id="4041625at2759"/>
<feature type="compositionally biased region" description="Polar residues" evidence="1">
    <location>
        <begin position="432"/>
        <end position="449"/>
    </location>
</feature>
<evidence type="ECO:0000313" key="2">
    <source>
        <dbReference type="EMBL" id="CCD24183.1"/>
    </source>
</evidence>
<feature type="region of interest" description="Disordered" evidence="1">
    <location>
        <begin position="1"/>
        <end position="47"/>
    </location>
</feature>
<feature type="compositionally biased region" description="Acidic residues" evidence="1">
    <location>
        <begin position="416"/>
        <end position="431"/>
    </location>
</feature>
<feature type="compositionally biased region" description="Basic and acidic residues" evidence="1">
    <location>
        <begin position="134"/>
        <end position="148"/>
    </location>
</feature>
<dbReference type="EMBL" id="HE580269">
    <property type="protein sequence ID" value="CCD24183.1"/>
    <property type="molecule type" value="Genomic_DNA"/>
</dbReference>
<feature type="compositionally biased region" description="Low complexity" evidence="1">
    <location>
        <begin position="208"/>
        <end position="224"/>
    </location>
</feature>
<reference evidence="2 3" key="1">
    <citation type="journal article" date="2011" name="Proc. Natl. Acad. Sci. U.S.A.">
        <title>Evolutionary erosion of yeast sex chromosomes by mating-type switching accidents.</title>
        <authorList>
            <person name="Gordon J.L."/>
            <person name="Armisen D."/>
            <person name="Proux-Wera E."/>
            <person name="Oheigeartaigh S.S."/>
            <person name="Byrne K.P."/>
            <person name="Wolfe K.H."/>
        </authorList>
    </citation>
    <scope>NUCLEOTIDE SEQUENCE [LARGE SCALE GENOMIC DNA]</scope>
    <source>
        <strain evidence="3">ATCC 10597 / BCRC 20456 / CBS 421 / NBRC 0211 / NRRL Y-12639</strain>
    </source>
</reference>
<evidence type="ECO:0000256" key="1">
    <source>
        <dbReference type="SAM" id="MobiDB-lite"/>
    </source>
</evidence>
<dbReference type="Proteomes" id="UP000000689">
    <property type="component" value="Chromosome 3"/>
</dbReference>
<dbReference type="RefSeq" id="XP_003669426.1">
    <property type="nucleotide sequence ID" value="XM_003669378.1"/>
</dbReference>
<sequence>MSSVKKLNDPETNDDNSKQKTTTTTTTTTATGSIERQTLPVNNDNNKNIKQLGIQCISPGIQQEKLDDKKLSSITKSKDIEKFQRAAILKLANSNKKYTTSIASDLEQVPDGGVNQEQHLIDEDHSSNDSATESLHDQEQAGKEKDNNNNDDDDDDDDDDKDSTLEENDDNMQEEEGFITSKKRNLPLKNSNKSLKRKKIPSPLDLPGSNNSTYNTSGNSSTTSATHYMNDPILAQSAPAHTTQFRKLNNNNPQRITKPRVRYLGRVNTVATNTAGINRQQRLMQGQLQQFPFQSQQQQQQQQYLAYYQNSTPTGAISSLPMNPYMSPYIASPQYIPPPPPPPPQPRSAIMTPMMYHNSTGTQFIPYPRSALPYSMQSPYSINNTMTPAARNFIRPSSLKGNVPTQKKQEQAREQEENDENPDLAIEEDADSSPTLSENPVPSSVESITPQHVSIMQGEIRILRNAFGFEFPCNSDSIDKKLFLSICGKIWDESKELNKKDT</sequence>
<evidence type="ECO:0000313" key="3">
    <source>
        <dbReference type="Proteomes" id="UP000000689"/>
    </source>
</evidence>
<accession>G0W8S2</accession>
<dbReference type="eggNOG" id="ENOG502S5RS">
    <property type="taxonomic scope" value="Eukaryota"/>
</dbReference>
<gene>
    <name evidence="2" type="primary">NDAI0C05240</name>
    <name evidence="2" type="ordered locus">NDAI_0C05240</name>
</gene>